<gene>
    <name evidence="1" type="ordered locus">Desor_5618</name>
</gene>
<organism evidence="1 2">
    <name type="scientific">Desulfosporosinus orientis (strain ATCC 19365 / DSM 765 / NCIMB 8382 / VKM B-1628 / Singapore I)</name>
    <name type="common">Desulfotomaculum orientis</name>
    <dbReference type="NCBI Taxonomy" id="768706"/>
    <lineage>
        <taxon>Bacteria</taxon>
        <taxon>Bacillati</taxon>
        <taxon>Bacillota</taxon>
        <taxon>Clostridia</taxon>
        <taxon>Eubacteriales</taxon>
        <taxon>Desulfitobacteriaceae</taxon>
        <taxon>Desulfosporosinus</taxon>
    </lineage>
</organism>
<reference evidence="2" key="1">
    <citation type="submission" date="2011-11" db="EMBL/GenBank/DDBJ databases">
        <title>Complete sequence of Desulfosporosinus orientis DSM 765.</title>
        <authorList>
            <person name="Lucas S."/>
            <person name="Han J."/>
            <person name="Lapidus A."/>
            <person name="Cheng J.-F."/>
            <person name="Goodwin L."/>
            <person name="Pitluck S."/>
            <person name="Peters L."/>
            <person name="Ovchinnikova G."/>
            <person name="Teshima H."/>
            <person name="Detter J.C."/>
            <person name="Han C."/>
            <person name="Tapia R."/>
            <person name="Land M."/>
            <person name="Hauser L."/>
            <person name="Kyrpides N."/>
            <person name="Ivanova N."/>
            <person name="Pagani I."/>
            <person name="Pester M."/>
            <person name="Spring S."/>
            <person name="Ollivier B."/>
            <person name="Rattei T."/>
            <person name="Klenk H.-P."/>
            <person name="Wagner M."/>
            <person name="Loy A."/>
            <person name="Woyke T."/>
        </authorList>
    </citation>
    <scope>NUCLEOTIDE SEQUENCE [LARGE SCALE GENOMIC DNA]</scope>
    <source>
        <strain evidence="2">ATCC 19365 / DSM 765 / NCIMB 8382 / VKM B-1628</strain>
    </source>
</reference>
<proteinExistence type="predicted"/>
<sequence>MNPANISFSQLTNDQIEDLKALENKLNTENNPKTILIAYSDPK</sequence>
<protein>
    <submittedName>
        <fullName evidence="1">Uncharacterized protein</fullName>
    </submittedName>
</protein>
<dbReference type="HOGENOM" id="CLU_216774_0_0_9"/>
<dbReference type="AlphaFoldDB" id="G7WI61"/>
<reference evidence="1 2" key="2">
    <citation type="journal article" date="2012" name="J. Bacteriol.">
        <title>Complete genome sequences of Desulfosporosinus orientis DSM765T, Desulfosporosinus youngiae DSM17734T, Desulfosporosinus meridiei DSM13257T, and Desulfosporosinus acidiphilus DSM22704T.</title>
        <authorList>
            <person name="Pester M."/>
            <person name="Brambilla E."/>
            <person name="Alazard D."/>
            <person name="Rattei T."/>
            <person name="Weinmaier T."/>
            <person name="Han J."/>
            <person name="Lucas S."/>
            <person name="Lapidus A."/>
            <person name="Cheng J.F."/>
            <person name="Goodwin L."/>
            <person name="Pitluck S."/>
            <person name="Peters L."/>
            <person name="Ovchinnikova G."/>
            <person name="Teshima H."/>
            <person name="Detter J.C."/>
            <person name="Han C.S."/>
            <person name="Tapia R."/>
            <person name="Land M.L."/>
            <person name="Hauser L."/>
            <person name="Kyrpides N.C."/>
            <person name="Ivanova N.N."/>
            <person name="Pagani I."/>
            <person name="Huntmann M."/>
            <person name="Wei C.L."/>
            <person name="Davenport K.W."/>
            <person name="Daligault H."/>
            <person name="Chain P.S."/>
            <person name="Chen A."/>
            <person name="Mavromatis K."/>
            <person name="Markowitz V."/>
            <person name="Szeto E."/>
            <person name="Mikhailova N."/>
            <person name="Pati A."/>
            <person name="Wagner M."/>
            <person name="Woyke T."/>
            <person name="Ollivier B."/>
            <person name="Klenk H.P."/>
            <person name="Spring S."/>
            <person name="Loy A."/>
        </authorList>
    </citation>
    <scope>NUCLEOTIDE SEQUENCE [LARGE SCALE GENOMIC DNA]</scope>
    <source>
        <strain evidence="2">ATCC 19365 / DSM 765 / NCIMB 8382 / VKM B-1628</strain>
    </source>
</reference>
<dbReference type="EMBL" id="CP003108">
    <property type="protein sequence ID" value="AET70984.1"/>
    <property type="molecule type" value="Genomic_DNA"/>
</dbReference>
<keyword evidence="2" id="KW-1185">Reference proteome</keyword>
<evidence type="ECO:0000313" key="2">
    <source>
        <dbReference type="Proteomes" id="UP000006346"/>
    </source>
</evidence>
<dbReference type="RefSeq" id="WP_014187781.1">
    <property type="nucleotide sequence ID" value="NC_016584.1"/>
</dbReference>
<dbReference type="Proteomes" id="UP000006346">
    <property type="component" value="Chromosome"/>
</dbReference>
<name>G7WI61_DESOD</name>
<dbReference type="PATRIC" id="fig|768706.3.peg.5720"/>
<accession>G7WI61</accession>
<dbReference type="KEGG" id="dor:Desor_5618"/>
<evidence type="ECO:0000313" key="1">
    <source>
        <dbReference type="EMBL" id="AET70984.1"/>
    </source>
</evidence>